<dbReference type="RefSeq" id="WP_112375056.1">
    <property type="nucleotide sequence ID" value="NZ_CP069793.1"/>
</dbReference>
<reference evidence="1 2" key="1">
    <citation type="submission" date="2018-06" db="EMBL/GenBank/DDBJ databases">
        <authorList>
            <consortium name="Pathogen Informatics"/>
            <person name="Doyle S."/>
        </authorList>
    </citation>
    <scope>NUCLEOTIDE SEQUENCE [LARGE SCALE GENOMIC DNA]</scope>
    <source>
        <strain evidence="1 2">NCTC11343</strain>
    </source>
</reference>
<gene>
    <name evidence="1" type="ORF">NCTC11343_02985</name>
</gene>
<dbReference type="EMBL" id="UAUU01000009">
    <property type="protein sequence ID" value="SPZ87560.1"/>
    <property type="molecule type" value="Genomic_DNA"/>
</dbReference>
<dbReference type="GeneID" id="97182887"/>
<evidence type="ECO:0000313" key="1">
    <source>
        <dbReference type="EMBL" id="SPZ87560.1"/>
    </source>
</evidence>
<dbReference type="Proteomes" id="UP000251241">
    <property type="component" value="Unassembled WGS sequence"/>
</dbReference>
<sequence>MKNTQKKLKAKHFRYLTQEHIDDPMKYLIGFFESETSIRDWLADLNTLINAASNAKMNPPRSSTGYLTRKLIEQVELAYVIFRKCKLKTIEQPLKFNKGVSDYWNQLLAIDSSASNIDTAADSISRFFSYESLQQWYSILDDLWISLGDRDNGFLGNNGHEILAVKEFLLRLAAALGKIYEDAILPNTPESYQEKNVKSEISENLAEETPTSEKINTLTGEIKKSPQKTETLQKIKNILGGEDLQDWQAFINSLYISAERDFKSWDNAFKVYIPESRFWLFTQSITLLDILYEEVFWFVDRDAEIALTPRREVSLYYIFRDKNTIGNFTALSLLEASYPEYYLIKMLFTYPIFDWRDNLTDLMHRGFVLNKGTVYYGDLDIPEFLLNFQKLIELCYLLTNKDEIKFTKAIA</sequence>
<proteinExistence type="predicted"/>
<protein>
    <submittedName>
        <fullName evidence="1">Uncharacterized protein</fullName>
    </submittedName>
</protein>
<dbReference type="AlphaFoldDB" id="A0A2X2LE31"/>
<evidence type="ECO:0000313" key="2">
    <source>
        <dbReference type="Proteomes" id="UP000251241"/>
    </source>
</evidence>
<name>A0A2X2LE31_SPHMU</name>
<organism evidence="1 2">
    <name type="scientific">Sphingobacterium multivorum</name>
    <dbReference type="NCBI Taxonomy" id="28454"/>
    <lineage>
        <taxon>Bacteria</taxon>
        <taxon>Pseudomonadati</taxon>
        <taxon>Bacteroidota</taxon>
        <taxon>Sphingobacteriia</taxon>
        <taxon>Sphingobacteriales</taxon>
        <taxon>Sphingobacteriaceae</taxon>
        <taxon>Sphingobacterium</taxon>
    </lineage>
</organism>
<accession>A0A2X2LE31</accession>